<dbReference type="InterPro" id="IPR045054">
    <property type="entry name" value="P4HA-like"/>
</dbReference>
<name>A0A7S4Q9W8_9DINO</name>
<dbReference type="PROSITE" id="PS51471">
    <property type="entry name" value="FE2OG_OXY"/>
    <property type="match status" value="1"/>
</dbReference>
<evidence type="ECO:0000256" key="3">
    <source>
        <dbReference type="ARBA" id="ARBA00022964"/>
    </source>
</evidence>
<dbReference type="EMBL" id="HBNR01024643">
    <property type="protein sequence ID" value="CAE4576920.1"/>
    <property type="molecule type" value="Transcribed_RNA"/>
</dbReference>
<evidence type="ECO:0000256" key="1">
    <source>
        <dbReference type="ARBA" id="ARBA00001961"/>
    </source>
</evidence>
<keyword evidence="5" id="KW-0408">Iron</keyword>
<dbReference type="SMART" id="SM00702">
    <property type="entry name" value="P4Hc"/>
    <property type="match status" value="1"/>
</dbReference>
<evidence type="ECO:0000256" key="5">
    <source>
        <dbReference type="ARBA" id="ARBA00023004"/>
    </source>
</evidence>
<dbReference type="Gene3D" id="2.60.120.620">
    <property type="entry name" value="q2cbj1_9rhob like domain"/>
    <property type="match status" value="1"/>
</dbReference>
<evidence type="ECO:0000256" key="4">
    <source>
        <dbReference type="ARBA" id="ARBA00023002"/>
    </source>
</evidence>
<evidence type="ECO:0000259" key="6">
    <source>
        <dbReference type="PROSITE" id="PS51471"/>
    </source>
</evidence>
<evidence type="ECO:0000256" key="2">
    <source>
        <dbReference type="ARBA" id="ARBA00022723"/>
    </source>
</evidence>
<dbReference type="InterPro" id="IPR044862">
    <property type="entry name" value="Pro_4_hyd_alph_FE2OG_OXY"/>
</dbReference>
<dbReference type="GO" id="GO:0031418">
    <property type="term" value="F:L-ascorbic acid binding"/>
    <property type="evidence" value="ECO:0007669"/>
    <property type="project" value="InterPro"/>
</dbReference>
<dbReference type="Pfam" id="PF13640">
    <property type="entry name" value="2OG-FeII_Oxy_3"/>
    <property type="match status" value="1"/>
</dbReference>
<dbReference type="GO" id="GO:0005506">
    <property type="term" value="F:iron ion binding"/>
    <property type="evidence" value="ECO:0007669"/>
    <property type="project" value="InterPro"/>
</dbReference>
<feature type="domain" description="Fe2OG dioxygenase" evidence="6">
    <location>
        <begin position="18"/>
        <end position="121"/>
    </location>
</feature>
<evidence type="ECO:0000313" key="7">
    <source>
        <dbReference type="EMBL" id="CAE4576920.1"/>
    </source>
</evidence>
<dbReference type="GO" id="GO:0004656">
    <property type="term" value="F:procollagen-proline 4-dioxygenase activity"/>
    <property type="evidence" value="ECO:0007669"/>
    <property type="project" value="TreeGrafter"/>
</dbReference>
<dbReference type="InterPro" id="IPR006620">
    <property type="entry name" value="Pro_4_hyd_alph"/>
</dbReference>
<comment type="cofactor">
    <cofactor evidence="1">
        <name>L-ascorbate</name>
        <dbReference type="ChEBI" id="CHEBI:38290"/>
    </cofactor>
</comment>
<reference evidence="7" key="1">
    <citation type="submission" date="2021-01" db="EMBL/GenBank/DDBJ databases">
        <authorList>
            <person name="Corre E."/>
            <person name="Pelletier E."/>
            <person name="Niang G."/>
            <person name="Scheremetjew M."/>
            <person name="Finn R."/>
            <person name="Kale V."/>
            <person name="Holt S."/>
            <person name="Cochrane G."/>
            <person name="Meng A."/>
            <person name="Brown T."/>
            <person name="Cohen L."/>
        </authorList>
    </citation>
    <scope>NUCLEOTIDE SEQUENCE</scope>
    <source>
        <strain evidence="7">CCMP3105</strain>
    </source>
</reference>
<keyword evidence="3" id="KW-0223">Dioxygenase</keyword>
<keyword evidence="2" id="KW-0479">Metal-binding</keyword>
<keyword evidence="4" id="KW-0560">Oxidoreductase</keyword>
<accession>A0A7S4Q9W8</accession>
<proteinExistence type="predicted"/>
<sequence>MSVCTAQSIPGAPPGAITGEYPQVARYERGQHFGEHDDAFPFAHARRTNYQRRATLLVYLNSVAEGGRTSFPRLGLKVRPERGSALLFFPAFADGRPDPRMLHAAEPAVDEKWIAQIWVGSPLRES</sequence>
<dbReference type="PANTHER" id="PTHR10869:SF229">
    <property type="entry name" value="PROLYL 4-HYDROXYLASE ALPHA SUBUNIT DOMAIN-CONTAINING PROTEIN"/>
    <property type="match status" value="1"/>
</dbReference>
<dbReference type="GO" id="GO:0005783">
    <property type="term" value="C:endoplasmic reticulum"/>
    <property type="evidence" value="ECO:0007669"/>
    <property type="project" value="TreeGrafter"/>
</dbReference>
<dbReference type="InterPro" id="IPR005123">
    <property type="entry name" value="Oxoglu/Fe-dep_dioxygenase_dom"/>
</dbReference>
<protein>
    <recommendedName>
        <fullName evidence="6">Fe2OG dioxygenase domain-containing protein</fullName>
    </recommendedName>
</protein>
<gene>
    <name evidence="7" type="ORF">AMON00008_LOCUS16540</name>
</gene>
<organism evidence="7">
    <name type="scientific">Alexandrium monilatum</name>
    <dbReference type="NCBI Taxonomy" id="311494"/>
    <lineage>
        <taxon>Eukaryota</taxon>
        <taxon>Sar</taxon>
        <taxon>Alveolata</taxon>
        <taxon>Dinophyceae</taxon>
        <taxon>Gonyaulacales</taxon>
        <taxon>Pyrocystaceae</taxon>
        <taxon>Alexandrium</taxon>
    </lineage>
</organism>
<dbReference type="PANTHER" id="PTHR10869">
    <property type="entry name" value="PROLYL 4-HYDROXYLASE ALPHA SUBUNIT"/>
    <property type="match status" value="1"/>
</dbReference>
<dbReference type="AlphaFoldDB" id="A0A7S4Q9W8"/>